<dbReference type="Gene3D" id="1.10.3290.10">
    <property type="entry name" value="Fido-like domain"/>
    <property type="match status" value="1"/>
</dbReference>
<sequence length="245" mass="28818">MKINSKKMKYLSKITNSIYEDLKIEFLYHSNHLEGSTFSKDELEKLLTEKKVEGSHSLDDIIETKNSLEVFDQVINDSGEKLDKFMLFNWHKLLKKGTVDDEIHNIGMWKKYENKLRGVDLKLALPVEVDNLMFNLLSDYNELETVTLKDIADFHYKFEKIHPFQDGNGRIGRFIILKQCLECNIDLIAIDDKYDDEYRNALYKAQKTGDSEDLVTVFKKCQKRLDEKLEKYKSLLEQVDVDMQN</sequence>
<dbReference type="Pfam" id="PF02661">
    <property type="entry name" value="Fic"/>
    <property type="match status" value="1"/>
</dbReference>
<accession>A0A9D1DVH5</accession>
<keyword evidence="2" id="KW-0067">ATP-binding</keyword>
<dbReference type="InterPro" id="IPR003812">
    <property type="entry name" value="Fido"/>
</dbReference>
<gene>
    <name evidence="4" type="ORF">IAB38_06125</name>
</gene>
<comment type="caution">
    <text evidence="4">The sequence shown here is derived from an EMBL/GenBank/DDBJ whole genome shotgun (WGS) entry which is preliminary data.</text>
</comment>
<evidence type="ECO:0000313" key="4">
    <source>
        <dbReference type="EMBL" id="HIR59611.1"/>
    </source>
</evidence>
<dbReference type="AlphaFoldDB" id="A0A9D1DVH5"/>
<feature type="active site" evidence="1">
    <location>
        <position position="162"/>
    </location>
</feature>
<organism evidence="4 5">
    <name type="scientific">Candidatus Onthousia excrementipullorum</name>
    <dbReference type="NCBI Taxonomy" id="2840884"/>
    <lineage>
        <taxon>Bacteria</taxon>
        <taxon>Bacillati</taxon>
        <taxon>Bacillota</taxon>
        <taxon>Bacilli</taxon>
        <taxon>Candidatus Onthousia</taxon>
    </lineage>
</organism>
<evidence type="ECO:0000259" key="3">
    <source>
        <dbReference type="PROSITE" id="PS51459"/>
    </source>
</evidence>
<dbReference type="GO" id="GO:0005524">
    <property type="term" value="F:ATP binding"/>
    <property type="evidence" value="ECO:0007669"/>
    <property type="project" value="UniProtKB-KW"/>
</dbReference>
<feature type="binding site" evidence="2">
    <location>
        <begin position="166"/>
        <end position="173"/>
    </location>
    <ligand>
        <name>ATP</name>
        <dbReference type="ChEBI" id="CHEBI:30616"/>
    </ligand>
</feature>
<dbReference type="PANTHER" id="PTHR13504">
    <property type="entry name" value="FIDO DOMAIN-CONTAINING PROTEIN DDB_G0283145"/>
    <property type="match status" value="1"/>
</dbReference>
<reference evidence="4" key="2">
    <citation type="journal article" date="2021" name="PeerJ">
        <title>Extensive microbial diversity within the chicken gut microbiome revealed by metagenomics and culture.</title>
        <authorList>
            <person name="Gilroy R."/>
            <person name="Ravi A."/>
            <person name="Getino M."/>
            <person name="Pursley I."/>
            <person name="Horton D.L."/>
            <person name="Alikhan N.F."/>
            <person name="Baker D."/>
            <person name="Gharbi K."/>
            <person name="Hall N."/>
            <person name="Watson M."/>
            <person name="Adriaenssens E.M."/>
            <person name="Foster-Nyarko E."/>
            <person name="Jarju S."/>
            <person name="Secka A."/>
            <person name="Antonio M."/>
            <person name="Oren A."/>
            <person name="Chaudhuri R.R."/>
            <person name="La Ragione R."/>
            <person name="Hildebrand F."/>
            <person name="Pallen M.J."/>
        </authorList>
    </citation>
    <scope>NUCLEOTIDE SEQUENCE</scope>
    <source>
        <strain evidence="4">CHK184-20233</strain>
    </source>
</reference>
<dbReference type="SUPFAM" id="SSF140931">
    <property type="entry name" value="Fic-like"/>
    <property type="match status" value="1"/>
</dbReference>
<dbReference type="PANTHER" id="PTHR13504:SF38">
    <property type="entry name" value="FIDO DOMAIN-CONTAINING PROTEIN"/>
    <property type="match status" value="1"/>
</dbReference>
<name>A0A9D1DVH5_9FIRM</name>
<evidence type="ECO:0000313" key="5">
    <source>
        <dbReference type="Proteomes" id="UP000824232"/>
    </source>
</evidence>
<keyword evidence="2" id="KW-0547">Nucleotide-binding</keyword>
<dbReference type="PROSITE" id="PS51459">
    <property type="entry name" value="FIDO"/>
    <property type="match status" value="1"/>
</dbReference>
<evidence type="ECO:0000256" key="2">
    <source>
        <dbReference type="PIRSR" id="PIRSR640198-2"/>
    </source>
</evidence>
<evidence type="ECO:0000256" key="1">
    <source>
        <dbReference type="PIRSR" id="PIRSR640198-1"/>
    </source>
</evidence>
<dbReference type="InterPro" id="IPR040198">
    <property type="entry name" value="Fido_containing"/>
</dbReference>
<dbReference type="InterPro" id="IPR036597">
    <property type="entry name" value="Fido-like_dom_sf"/>
</dbReference>
<dbReference type="Proteomes" id="UP000824232">
    <property type="component" value="Unassembled WGS sequence"/>
</dbReference>
<reference evidence="4" key="1">
    <citation type="submission" date="2020-10" db="EMBL/GenBank/DDBJ databases">
        <authorList>
            <person name="Gilroy R."/>
        </authorList>
    </citation>
    <scope>NUCLEOTIDE SEQUENCE</scope>
    <source>
        <strain evidence="4">CHK184-20233</strain>
    </source>
</reference>
<protein>
    <submittedName>
        <fullName evidence="4">Fic family protein</fullName>
    </submittedName>
</protein>
<proteinExistence type="predicted"/>
<dbReference type="EMBL" id="DVHC01000062">
    <property type="protein sequence ID" value="HIR59611.1"/>
    <property type="molecule type" value="Genomic_DNA"/>
</dbReference>
<feature type="domain" description="Fido" evidence="3">
    <location>
        <begin position="82"/>
        <end position="220"/>
    </location>
</feature>